<dbReference type="Pfam" id="PF02571">
    <property type="entry name" value="CbiJ"/>
    <property type="match status" value="1"/>
</dbReference>
<dbReference type="Proteomes" id="UP000298781">
    <property type="component" value="Chromosome"/>
</dbReference>
<dbReference type="NCBIfam" id="TIGR00715">
    <property type="entry name" value="precor6x_red"/>
    <property type="match status" value="1"/>
</dbReference>
<reference evidence="4 5" key="1">
    <citation type="submission" date="2019-04" db="EMBL/GenBank/DDBJ databases">
        <title>Phreatobacter aquaticus sp. nov.</title>
        <authorList>
            <person name="Choi A."/>
        </authorList>
    </citation>
    <scope>NUCLEOTIDE SEQUENCE [LARGE SCALE GENOMIC DNA]</scope>
    <source>
        <strain evidence="4 5">KCTC 52518</strain>
    </source>
</reference>
<dbReference type="InterPro" id="IPR003723">
    <property type="entry name" value="Precorrin-6x_reduct"/>
</dbReference>
<name>A0A4D7BEA4_9HYPH</name>
<keyword evidence="2" id="KW-0169">Cobalamin biosynthesis</keyword>
<dbReference type="AlphaFoldDB" id="A0A4D7BEA4"/>
<evidence type="ECO:0000256" key="2">
    <source>
        <dbReference type="ARBA" id="ARBA00022573"/>
    </source>
</evidence>
<dbReference type="PANTHER" id="PTHR36925:SF1">
    <property type="entry name" value="COBALT-PRECORRIN-6A REDUCTASE"/>
    <property type="match status" value="1"/>
</dbReference>
<keyword evidence="3 4" id="KW-0560">Oxidoreductase</keyword>
<dbReference type="OrthoDB" id="5183775at2"/>
<organism evidence="4 5">
    <name type="scientific">Phreatobacter stygius</name>
    <dbReference type="NCBI Taxonomy" id="1940610"/>
    <lineage>
        <taxon>Bacteria</taxon>
        <taxon>Pseudomonadati</taxon>
        <taxon>Pseudomonadota</taxon>
        <taxon>Alphaproteobacteria</taxon>
        <taxon>Hyphomicrobiales</taxon>
        <taxon>Phreatobacteraceae</taxon>
        <taxon>Phreatobacter</taxon>
    </lineage>
</organism>
<comment type="pathway">
    <text evidence="1">Cofactor biosynthesis; adenosylcobalamin biosynthesis.</text>
</comment>
<proteinExistence type="predicted"/>
<evidence type="ECO:0000256" key="1">
    <source>
        <dbReference type="ARBA" id="ARBA00004953"/>
    </source>
</evidence>
<keyword evidence="5" id="KW-1185">Reference proteome</keyword>
<dbReference type="EMBL" id="CP039690">
    <property type="protein sequence ID" value="QCI68288.1"/>
    <property type="molecule type" value="Genomic_DNA"/>
</dbReference>
<dbReference type="PANTHER" id="PTHR36925">
    <property type="entry name" value="COBALT-PRECORRIN-6A REDUCTASE"/>
    <property type="match status" value="1"/>
</dbReference>
<sequence length="254" mass="26685">MTILILGGTTEAAALARRLARSFPDLPALVSLAGRTSAPKPLALPTRTGGFGGIEGLAAFLSANSITAVIDATHPFADIMPFNAEAACRIAKKPLLALRRPPWTPVAGDNWIGVQDMAAAVTALGTQPRRVFLTIGRQELGAFAAAPQHSYLVRSIEPTGDVLPMPDVTLIQARGPFLVADEIALMRQKRIDLVVSKNSGGTQTEAKLAAARALGLAVVMVARPAKPDVPQAADIDQVIAWLSRHGLTPTERGV</sequence>
<dbReference type="PROSITE" id="PS51014">
    <property type="entry name" value="COBK_CBIJ"/>
    <property type="match status" value="1"/>
</dbReference>
<dbReference type="NCBIfam" id="NF005968">
    <property type="entry name" value="PRK08057.1-2"/>
    <property type="match status" value="1"/>
</dbReference>
<dbReference type="RefSeq" id="WP_136963707.1">
    <property type="nucleotide sequence ID" value="NZ_CP039690.1"/>
</dbReference>
<protein>
    <submittedName>
        <fullName evidence="4">Cobalt-precorrin-6A reductase</fullName>
        <ecNumber evidence="4">1.3.1.106</ecNumber>
    </submittedName>
</protein>
<dbReference type="KEGG" id="pstg:E8M01_31120"/>
<gene>
    <name evidence="4" type="ORF">E8M01_31120</name>
</gene>
<evidence type="ECO:0000313" key="4">
    <source>
        <dbReference type="EMBL" id="QCI68288.1"/>
    </source>
</evidence>
<evidence type="ECO:0000313" key="5">
    <source>
        <dbReference type="Proteomes" id="UP000298781"/>
    </source>
</evidence>
<accession>A0A4D7BEA4</accession>
<dbReference type="GO" id="GO:0009236">
    <property type="term" value="P:cobalamin biosynthetic process"/>
    <property type="evidence" value="ECO:0007669"/>
    <property type="project" value="UniProtKB-UniPathway"/>
</dbReference>
<dbReference type="GO" id="GO:0016994">
    <property type="term" value="F:precorrin-6A reductase activity"/>
    <property type="evidence" value="ECO:0007669"/>
    <property type="project" value="InterPro"/>
</dbReference>
<dbReference type="UniPathway" id="UPA00148"/>
<dbReference type="EC" id="1.3.1.106" evidence="4"/>
<evidence type="ECO:0000256" key="3">
    <source>
        <dbReference type="ARBA" id="ARBA00023002"/>
    </source>
</evidence>